<protein>
    <submittedName>
        <fullName evidence="2">Folate transporter FolT</fullName>
    </submittedName>
</protein>
<proteinExistence type="predicted"/>
<accession>A0A644Y198</accession>
<organism evidence="2">
    <name type="scientific">bioreactor metagenome</name>
    <dbReference type="NCBI Taxonomy" id="1076179"/>
    <lineage>
        <taxon>unclassified sequences</taxon>
        <taxon>metagenomes</taxon>
        <taxon>ecological metagenomes</taxon>
    </lineage>
</organism>
<name>A0A644Y198_9ZZZZ</name>
<sequence length="168" mass="17757">MKKQKISMLATLGMLLAIEIVLSRFCSISAWNIKIGFSFVPIAVAAVLYGAAPAAAVAALGDFVGAILFPIGPYFPGFTLTAALTGAVLGLFLHKRQTVGRIGGAVAVNQLVLSLLLNTFWISVLYGSPYGPLFLTRIVQTAVLIPVQFIMIGVMTKALGRYGKRAVA</sequence>
<feature type="transmembrane region" description="Helical" evidence="1">
    <location>
        <begin position="74"/>
        <end position="93"/>
    </location>
</feature>
<comment type="caution">
    <text evidence="2">The sequence shown here is derived from an EMBL/GenBank/DDBJ whole genome shotgun (WGS) entry which is preliminary data.</text>
</comment>
<feature type="transmembrane region" description="Helical" evidence="1">
    <location>
        <begin position="105"/>
        <end position="126"/>
    </location>
</feature>
<feature type="transmembrane region" description="Helical" evidence="1">
    <location>
        <begin position="39"/>
        <end position="68"/>
    </location>
</feature>
<dbReference type="InterPro" id="IPR024529">
    <property type="entry name" value="ECF_trnsprt_substrate-spec"/>
</dbReference>
<gene>
    <name evidence="2" type="primary">folT_1</name>
    <name evidence="2" type="ORF">SDC9_68357</name>
</gene>
<evidence type="ECO:0000256" key="1">
    <source>
        <dbReference type="SAM" id="Phobius"/>
    </source>
</evidence>
<reference evidence="2" key="1">
    <citation type="submission" date="2019-08" db="EMBL/GenBank/DDBJ databases">
        <authorList>
            <person name="Kucharzyk K."/>
            <person name="Murdoch R.W."/>
            <person name="Higgins S."/>
            <person name="Loffler F."/>
        </authorList>
    </citation>
    <scope>NUCLEOTIDE SEQUENCE</scope>
</reference>
<keyword evidence="1" id="KW-0472">Membrane</keyword>
<keyword evidence="1" id="KW-0812">Transmembrane</keyword>
<dbReference type="Pfam" id="PF12822">
    <property type="entry name" value="ECF_trnsprt"/>
    <property type="match status" value="1"/>
</dbReference>
<feature type="transmembrane region" description="Helical" evidence="1">
    <location>
        <begin position="6"/>
        <end position="27"/>
    </location>
</feature>
<dbReference type="GO" id="GO:0022857">
    <property type="term" value="F:transmembrane transporter activity"/>
    <property type="evidence" value="ECO:0007669"/>
    <property type="project" value="InterPro"/>
</dbReference>
<dbReference type="InterPro" id="IPR030949">
    <property type="entry name" value="ECF_S_folate_fam"/>
</dbReference>
<dbReference type="Gene3D" id="1.10.1760.20">
    <property type="match status" value="1"/>
</dbReference>
<feature type="transmembrane region" description="Helical" evidence="1">
    <location>
        <begin position="138"/>
        <end position="156"/>
    </location>
</feature>
<evidence type="ECO:0000313" key="2">
    <source>
        <dbReference type="EMBL" id="MPM21907.1"/>
    </source>
</evidence>
<keyword evidence="1" id="KW-1133">Transmembrane helix</keyword>
<dbReference type="NCBIfam" id="TIGR04518">
    <property type="entry name" value="ECF_S_folT_fam"/>
    <property type="match status" value="1"/>
</dbReference>
<dbReference type="AlphaFoldDB" id="A0A644Y198"/>
<dbReference type="EMBL" id="VSSQ01003693">
    <property type="protein sequence ID" value="MPM21907.1"/>
    <property type="molecule type" value="Genomic_DNA"/>
</dbReference>